<protein>
    <submittedName>
        <fullName evidence="15">Uncharacterized protein</fullName>
    </submittedName>
</protein>
<name>A0A498HTF6_MALDO</name>
<dbReference type="Pfam" id="PF13041">
    <property type="entry name" value="PPR_2"/>
    <property type="match status" value="2"/>
</dbReference>
<dbReference type="FunFam" id="1.25.40.10:FF:000227">
    <property type="entry name" value="Pentatricopeptide repeat-containing protein At3g13880"/>
    <property type="match status" value="1"/>
</dbReference>
<evidence type="ECO:0000256" key="8">
    <source>
        <dbReference type="ARBA" id="ARBA00023078"/>
    </source>
</evidence>
<dbReference type="Pfam" id="PF20431">
    <property type="entry name" value="E_motif"/>
    <property type="match status" value="1"/>
</dbReference>
<dbReference type="PROSITE" id="PS51375">
    <property type="entry name" value="PPR"/>
    <property type="match status" value="4"/>
</dbReference>
<dbReference type="InterPro" id="IPR015943">
    <property type="entry name" value="WD40/YVTN_repeat-like_dom_sf"/>
</dbReference>
<dbReference type="FunFam" id="1.25.40.10:FF:000351">
    <property type="entry name" value="Pentatricopeptide repeat-containing protein"/>
    <property type="match status" value="1"/>
</dbReference>
<feature type="repeat" description="PPR" evidence="10">
    <location>
        <begin position="224"/>
        <end position="258"/>
    </location>
</feature>
<feature type="repeat" description="PPR" evidence="10">
    <location>
        <begin position="420"/>
        <end position="454"/>
    </location>
</feature>
<dbReference type="Pfam" id="PF00504">
    <property type="entry name" value="Chloroa_b-bind"/>
    <property type="match status" value="1"/>
</dbReference>
<dbReference type="InterPro" id="IPR046848">
    <property type="entry name" value="E_motif"/>
</dbReference>
<evidence type="ECO:0000256" key="3">
    <source>
        <dbReference type="ARBA" id="ARBA00022528"/>
    </source>
</evidence>
<dbReference type="Pfam" id="PF08553">
    <property type="entry name" value="VID27"/>
    <property type="match status" value="1"/>
</dbReference>
<sequence>MNLACSIGLSAKPNLPYFHSLLKSHSESKNPKQALLLFRQLFEYNLKPNDLTFSLLIKSCTSSSSSGFNSASSKLEANQIHTHLLKSGVDRYVYVSTALLDLYMKLGCVKDAQKVFDDMPDRDVVSWNALICGFSRNGYDFEALRCFVRMCREGLCPCPTTLVSLVPSCGRQELVFIGKCVHGFGIKAGLDLDSNVKNVLTSMYAKSADLEAAELLFEEIVDKSVVSWNTMIGAYGQNGFFHEAMLVFKRMQEENVPANLVTMVSLLSANANPESTHCHALKTGHANDASVITSLICEYATRGNTESGKLLYKSLPQKNLVSLTAIISSYAEKDNIAQVLECFAHLQRLDMKLDAVSMVCILHGIKVPVEIGLGLAFHGYGIKIGLTADSLVANGLISMYSRFDKIEAAFSLFLEMQAKSLLTWNSLISGCVQVGRSSDALDLFIQMKMSGYSPDSITISSLLSGCGQIGYLRFGEKLHNYVLRNNLEVEDFVGTALIDMYTKCGRIELAERVFKSIQEPCLASWNSILLGYSHYGSEHRALACFLKMQEQGIKPDNITFLGVLAACTHGGFVEEGRKYFQIMREEFNIAPRLQHCACMVGLFGRAGFFQEALVFIRDMEMEPDFAVWGALLNACCIHQEVKLGEHIAKKLFLLDGKSGGFFVLMSNLYAVKGMWDDVARVREMMRGTGGDGFSGVSVIETNENLCLNKPSLNTNFGQILLPKLSSFTYHFPNLRTKMGGAHSREHLELSDSDEEESEEQESYEDVEETEADQRQRSAERGTKTPSSAALDDVDAKLKALSLKYGSSSRNPNLKNPVKLYLHIGGNTPKAKWVTSEKLTSFNFIKTSRMDVDNDEEEEEFDEEGLWVLRVGAKVRAKVSAEMQLLTFADQRRVDFFARGVWAMKFFSDEEYRAFVIKYNDCLFENTYGYEATEENRVKVYGKDFVGWAKPEMADDSVWEDAEDNFLKSPGSATPVRGNQNLREEFEEAHDGGIQSLALGALDNSFLVGNSGIQVVKNFAHGIHGKGVYVNFDDGSYGGGSNLARSTPRKALLMKAETNMLLMSPMNEGKPHTTGLHQLDIETGKVVTEWKFEKDGADITMRDITNDSKGAQLDPSGSTFLGLDDNRLCRWDMRDRKGMVQDLAASSGPVLNWNQGHQFSRGTNFQCFASTGDGSIAVGSLDGKIRLYSINSMRQAKTAFPGLGSPITHVDVTFDGKWILGTTDTYLILICTIFTDKDGKTKTGFSGRMGNRISAPRLLKLTPLDSHLAGTNNKFRNAQFSWVTENGKQERHLVATVGKFSVVWNFQQVKDGSHECYRNQQGLKSCYCYKIVPKDDSIVDSRFMHDKFAVTDSPEAPLVIATPLKKDRRREMAAAVGRGFLVQPCPLSFVSNKNTSRPSVAIGHGKPAKGRGFARHVTQAQVRPTWLPGLDPPAYLDGSLAGDFGFDPLGLGEDPENLRWYVQAELVHARFAMLGVAGILLTDLLRVTGLLSVPVWYNAGAVKFGFANTETLLIVQFILMGFVETKRYMDFKTPGSQAKDGSFFGLESALEGLEPGYPGGPLLNPLGLAKDIKNAHEWKLKEIKNGRLAMVAMLGFFVQASVTHVGPIDNLLEHLSNPWHRTINTMARGAKRKASQREENKENSTKADNHKEQSSKAATRSKRVKASLPQSEPEYFEEPRQLEDLWKAAFPVGTEWDHLDKVYQFKWDFSNLEKAFEEGGKLHDLGNNKVYLFGGTEPQQVPYKGDLKIIYIPIVVAVVSPCPPSDKIGIKSVQRETEEIVPMKQMKMDWIPYIPYDKRDSQVVEYSRNSPQIFVLGCTQRRASLKHMKIDRLKKFDYCLPYLMPIKEEELELSTEVDILFPQEPNPPVYCVFDWQFDEVEEFTDERIKEEELSADQKDAFMEFVKEKVRQQKKENREKKEARKQEFEKMSTETKAAFENLRYYKFYPVQTPDTPDILGVKAAYINRYYNKAHEIGREIDDGEVIARCDSCSEN</sequence>
<evidence type="ECO:0000256" key="9">
    <source>
        <dbReference type="ARBA" id="ARBA00023136"/>
    </source>
</evidence>
<feature type="repeat" description="PPR" evidence="10">
    <location>
        <begin position="123"/>
        <end position="157"/>
    </location>
</feature>
<dbReference type="Pfam" id="PF01535">
    <property type="entry name" value="PPR"/>
    <property type="match status" value="5"/>
</dbReference>
<dbReference type="FunFam" id="2.130.10.10:FF:000663">
    <property type="entry name" value="Vacuolar import/degradation Vid27-related protein"/>
    <property type="match status" value="1"/>
</dbReference>
<dbReference type="SUPFAM" id="SSF101908">
    <property type="entry name" value="Putative isomerase YbhE"/>
    <property type="match status" value="1"/>
</dbReference>
<feature type="compositionally biased region" description="Basic and acidic residues" evidence="12">
    <location>
        <begin position="1634"/>
        <end position="1653"/>
    </location>
</feature>
<comment type="caution">
    <text evidence="15">The sequence shown here is derived from an EMBL/GenBank/DDBJ whole genome shotgun (WGS) entry which is preliminary data.</text>
</comment>
<dbReference type="SUPFAM" id="SSF103511">
    <property type="entry name" value="Chlorophyll a-b binding protein"/>
    <property type="match status" value="1"/>
</dbReference>
<dbReference type="InterPro" id="IPR055559">
    <property type="entry name" value="CYPRO4_DUF7135"/>
</dbReference>
<dbReference type="Gene3D" id="6.10.250.2770">
    <property type="match status" value="1"/>
</dbReference>
<feature type="domain" description="DUF7135" evidence="14">
    <location>
        <begin position="779"/>
        <end position="941"/>
    </location>
</feature>
<dbReference type="InterPro" id="IPR040458">
    <property type="entry name" value="Vid27"/>
</dbReference>
<keyword evidence="4" id="KW-0934">Plastid</keyword>
<keyword evidence="6" id="KW-0677">Repeat</keyword>
<keyword evidence="3" id="KW-0150">Chloroplast</keyword>
<keyword evidence="16" id="KW-1185">Reference proteome</keyword>
<dbReference type="NCBIfam" id="TIGR00756">
    <property type="entry name" value="PPR"/>
    <property type="match status" value="4"/>
</dbReference>
<evidence type="ECO:0000256" key="6">
    <source>
        <dbReference type="ARBA" id="ARBA00022737"/>
    </source>
</evidence>
<organism evidence="15 16">
    <name type="scientific">Malus domestica</name>
    <name type="common">Apple</name>
    <name type="synonym">Pyrus malus</name>
    <dbReference type="NCBI Taxonomy" id="3750"/>
    <lineage>
        <taxon>Eukaryota</taxon>
        <taxon>Viridiplantae</taxon>
        <taxon>Streptophyta</taxon>
        <taxon>Embryophyta</taxon>
        <taxon>Tracheophyta</taxon>
        <taxon>Spermatophyta</taxon>
        <taxon>Magnoliopsida</taxon>
        <taxon>eudicotyledons</taxon>
        <taxon>Gunneridae</taxon>
        <taxon>Pentapetalae</taxon>
        <taxon>rosids</taxon>
        <taxon>fabids</taxon>
        <taxon>Rosales</taxon>
        <taxon>Rosaceae</taxon>
        <taxon>Amygdaloideae</taxon>
        <taxon>Maleae</taxon>
        <taxon>Malus</taxon>
    </lineage>
</organism>
<dbReference type="InterPro" id="IPR022796">
    <property type="entry name" value="Chloroa_b-bind"/>
</dbReference>
<evidence type="ECO:0000256" key="1">
    <source>
        <dbReference type="ARBA" id="ARBA00004229"/>
    </source>
</evidence>
<proteinExistence type="predicted"/>
<keyword evidence="9" id="KW-0472">Membrane</keyword>
<dbReference type="InterPro" id="IPR013863">
    <property type="entry name" value="VID27_C"/>
</dbReference>
<comment type="subcellular location">
    <subcellularLocation>
        <location evidence="2">Membrane</location>
    </subcellularLocation>
    <subcellularLocation>
        <location evidence="1">Plastid</location>
        <location evidence="1">Chloroplast</location>
    </subcellularLocation>
</comment>
<keyword evidence="5" id="KW-0812">Transmembrane</keyword>
<dbReference type="GO" id="GO:0016020">
    <property type="term" value="C:membrane"/>
    <property type="evidence" value="ECO:0007669"/>
    <property type="project" value="UniProtKB-SubCell"/>
</dbReference>
<feature type="compositionally biased region" description="Basic and acidic residues" evidence="12">
    <location>
        <begin position="771"/>
        <end position="782"/>
    </location>
</feature>
<feature type="coiled-coil region" evidence="11">
    <location>
        <begin position="1901"/>
        <end position="1929"/>
    </location>
</feature>
<evidence type="ECO:0000313" key="15">
    <source>
        <dbReference type="EMBL" id="RXH72767.1"/>
    </source>
</evidence>
<dbReference type="Gene3D" id="1.10.3460.10">
    <property type="entry name" value="Chlorophyll a/b binding protein domain"/>
    <property type="match status" value="1"/>
</dbReference>
<dbReference type="PANTHER" id="PTHR31913">
    <property type="entry name" value="VACUOLAR IMPORT AND DEGRADATION PROTEIN 27"/>
    <property type="match status" value="1"/>
</dbReference>
<evidence type="ECO:0000256" key="12">
    <source>
        <dbReference type="SAM" id="MobiDB-lite"/>
    </source>
</evidence>
<evidence type="ECO:0000256" key="10">
    <source>
        <dbReference type="PROSITE-ProRule" id="PRU00708"/>
    </source>
</evidence>
<reference evidence="15 16" key="1">
    <citation type="submission" date="2018-10" db="EMBL/GenBank/DDBJ databases">
        <title>A high-quality apple genome assembly.</title>
        <authorList>
            <person name="Hu J."/>
        </authorList>
    </citation>
    <scope>NUCLEOTIDE SEQUENCE [LARGE SCALE GENOMIC DNA]</scope>
    <source>
        <strain evidence="16">cv. HFTH1</strain>
        <tissue evidence="15">Young leaf</tissue>
    </source>
</reference>
<keyword evidence="11" id="KW-0175">Coiled coil</keyword>
<dbReference type="PANTHER" id="PTHR31913:SF0">
    <property type="entry name" value="VACUOLAR IMPORT AND DEGRADATION PROTEIN 27"/>
    <property type="match status" value="1"/>
</dbReference>
<dbReference type="FunFam" id="1.25.40.10:FF:000090">
    <property type="entry name" value="Pentatricopeptide repeat-containing protein, chloroplastic"/>
    <property type="match status" value="1"/>
</dbReference>
<dbReference type="FunFam" id="1.10.3460.10:FF:000010">
    <property type="entry name" value="Chlorophyll a-b binding protein, chloroplastic"/>
    <property type="match status" value="1"/>
</dbReference>
<keyword evidence="7" id="KW-1133">Transmembrane helix</keyword>
<dbReference type="Pfam" id="PF23581">
    <property type="entry name" value="DUF7135"/>
    <property type="match status" value="1"/>
</dbReference>
<dbReference type="EMBL" id="RDQH01000341">
    <property type="protein sequence ID" value="RXH72767.1"/>
    <property type="molecule type" value="Genomic_DNA"/>
</dbReference>
<evidence type="ECO:0000256" key="4">
    <source>
        <dbReference type="ARBA" id="ARBA00022640"/>
    </source>
</evidence>
<evidence type="ECO:0000259" key="14">
    <source>
        <dbReference type="Pfam" id="PF23581"/>
    </source>
</evidence>
<dbReference type="Gene3D" id="1.25.40.10">
    <property type="entry name" value="Tetratricopeptide repeat domain"/>
    <property type="match status" value="5"/>
</dbReference>
<accession>A0A498HTF6</accession>
<dbReference type="InterPro" id="IPR002885">
    <property type="entry name" value="PPR_rpt"/>
</dbReference>
<dbReference type="Proteomes" id="UP000290289">
    <property type="component" value="Chromosome 15"/>
</dbReference>
<dbReference type="GO" id="GO:0009507">
    <property type="term" value="C:chloroplast"/>
    <property type="evidence" value="ECO:0007669"/>
    <property type="project" value="UniProtKB-SubCell"/>
</dbReference>
<evidence type="ECO:0000256" key="11">
    <source>
        <dbReference type="SAM" id="Coils"/>
    </source>
</evidence>
<feature type="repeat" description="PPR" evidence="10">
    <location>
        <begin position="521"/>
        <end position="555"/>
    </location>
</feature>
<gene>
    <name evidence="15" type="ORF">DVH24_012451</name>
</gene>
<evidence type="ECO:0000256" key="7">
    <source>
        <dbReference type="ARBA" id="ARBA00022989"/>
    </source>
</evidence>
<dbReference type="InterPro" id="IPR011990">
    <property type="entry name" value="TPR-like_helical_dom_sf"/>
</dbReference>
<feature type="compositionally biased region" description="Acidic residues" evidence="12">
    <location>
        <begin position="750"/>
        <end position="770"/>
    </location>
</feature>
<evidence type="ECO:0000259" key="13">
    <source>
        <dbReference type="Pfam" id="PF08553"/>
    </source>
</evidence>
<evidence type="ECO:0000256" key="2">
    <source>
        <dbReference type="ARBA" id="ARBA00004370"/>
    </source>
</evidence>
<evidence type="ECO:0000313" key="16">
    <source>
        <dbReference type="Proteomes" id="UP000290289"/>
    </source>
</evidence>
<feature type="region of interest" description="Disordered" evidence="12">
    <location>
        <begin position="740"/>
        <end position="790"/>
    </location>
</feature>
<keyword evidence="8" id="KW-0793">Thylakoid</keyword>
<evidence type="ECO:0000256" key="5">
    <source>
        <dbReference type="ARBA" id="ARBA00022692"/>
    </source>
</evidence>
<dbReference type="Gene3D" id="2.130.10.10">
    <property type="entry name" value="YVTN repeat-like/Quinoprotein amine dehydrogenase"/>
    <property type="match status" value="1"/>
</dbReference>
<feature type="region of interest" description="Disordered" evidence="12">
    <location>
        <begin position="1627"/>
        <end position="1675"/>
    </location>
</feature>
<dbReference type="FunFam" id="1.25.40.10:FF:001228">
    <property type="entry name" value="Pentatricopeptide repeat-containing protein At4g20770"/>
    <property type="match status" value="1"/>
</dbReference>
<dbReference type="GO" id="GO:0005634">
    <property type="term" value="C:nucleus"/>
    <property type="evidence" value="ECO:0007669"/>
    <property type="project" value="TreeGrafter"/>
</dbReference>
<feature type="domain" description="Vacuolar import/degradation Vid27 C-terminal" evidence="13">
    <location>
        <begin position="1045"/>
        <end position="1317"/>
    </location>
</feature>